<dbReference type="SUPFAM" id="SSF56436">
    <property type="entry name" value="C-type lectin-like"/>
    <property type="match status" value="1"/>
</dbReference>
<reference evidence="3" key="1">
    <citation type="submission" date="2021-01" db="EMBL/GenBank/DDBJ databases">
        <title>Whole genome shotgun sequence of Planobispora rosea NBRC 15558.</title>
        <authorList>
            <person name="Komaki H."/>
            <person name="Tamura T."/>
        </authorList>
    </citation>
    <scope>NUCLEOTIDE SEQUENCE</scope>
    <source>
        <strain evidence="3">NBRC 15558</strain>
    </source>
</reference>
<accession>A0A8J3S5G2</accession>
<dbReference type="RefSeq" id="WP_189244009.1">
    <property type="nucleotide sequence ID" value="NZ_BMQP01000063.1"/>
</dbReference>
<protein>
    <recommendedName>
        <fullName evidence="2">Sulfatase-modifying factor enzyme-like domain-containing protein</fullName>
    </recommendedName>
</protein>
<comment type="caution">
    <text evidence="3">The sequence shown here is derived from an EMBL/GenBank/DDBJ whole genome shotgun (WGS) entry which is preliminary data.</text>
</comment>
<name>A0A8J3S5G2_PLARO</name>
<dbReference type="InterPro" id="IPR016187">
    <property type="entry name" value="CTDL_fold"/>
</dbReference>
<feature type="domain" description="Sulfatase-modifying factor enzyme-like" evidence="2">
    <location>
        <begin position="65"/>
        <end position="343"/>
    </location>
</feature>
<feature type="region of interest" description="Disordered" evidence="1">
    <location>
        <begin position="1"/>
        <end position="65"/>
    </location>
</feature>
<dbReference type="PANTHER" id="PTHR23150">
    <property type="entry name" value="SULFATASE MODIFYING FACTOR 1, 2"/>
    <property type="match status" value="1"/>
</dbReference>
<sequence length="346" mass="36815">MSSRPACCAPGGGRDGEGGRRPRPAAVPGIVSPPGPGTAPADSRPPAGSTAPAGSTVPADVPPAHEDVALPGGVFAMGDTFGEGYPADGESPVHAVRLAPFRIDVTAVTVRRFAAFVAATGHRTDAEIHGSSAVFHQALAAERADVLGAVAGAAWWLVVRGADWRRPYGPLSDVTGLQDHPVVHVSWHDALAYCAWAGRRLPTEAEWEYAARGGLEGRRFPWGDGPVQDGRWMCNVWQGRFPRRNTGEDGWLATAPVRSYPPNGFGLYEVAGNVWEWCADWFSPGYYARSPENDPRGPESGGRRVMRGGSYLCHPSYCHRYRVAARSSNTPESSSGNCGFRTVATG</sequence>
<evidence type="ECO:0000256" key="1">
    <source>
        <dbReference type="SAM" id="MobiDB-lite"/>
    </source>
</evidence>
<organism evidence="3 4">
    <name type="scientific">Planobispora rosea</name>
    <dbReference type="NCBI Taxonomy" id="35762"/>
    <lineage>
        <taxon>Bacteria</taxon>
        <taxon>Bacillati</taxon>
        <taxon>Actinomycetota</taxon>
        <taxon>Actinomycetes</taxon>
        <taxon>Streptosporangiales</taxon>
        <taxon>Streptosporangiaceae</taxon>
        <taxon>Planobispora</taxon>
    </lineage>
</organism>
<dbReference type="PANTHER" id="PTHR23150:SF19">
    <property type="entry name" value="FORMYLGLYCINE-GENERATING ENZYME"/>
    <property type="match status" value="1"/>
</dbReference>
<dbReference type="InterPro" id="IPR042095">
    <property type="entry name" value="SUMF_sf"/>
</dbReference>
<dbReference type="InterPro" id="IPR051043">
    <property type="entry name" value="Sulfatase_Mod_Factor_Kinase"/>
</dbReference>
<dbReference type="AlphaFoldDB" id="A0A8J3S5G2"/>
<dbReference type="Gene3D" id="3.90.1580.10">
    <property type="entry name" value="paralog of FGE (formylglycine-generating enzyme)"/>
    <property type="match status" value="1"/>
</dbReference>
<dbReference type="EMBL" id="BOOI01000087">
    <property type="protein sequence ID" value="GIH88691.1"/>
    <property type="molecule type" value="Genomic_DNA"/>
</dbReference>
<dbReference type="Pfam" id="PF03781">
    <property type="entry name" value="FGE-sulfatase"/>
    <property type="match status" value="1"/>
</dbReference>
<dbReference type="GO" id="GO:0120147">
    <property type="term" value="F:formylglycine-generating oxidase activity"/>
    <property type="evidence" value="ECO:0007669"/>
    <property type="project" value="TreeGrafter"/>
</dbReference>
<proteinExistence type="predicted"/>
<dbReference type="InterPro" id="IPR005532">
    <property type="entry name" value="SUMF_dom"/>
</dbReference>
<evidence type="ECO:0000313" key="3">
    <source>
        <dbReference type="EMBL" id="GIH88691.1"/>
    </source>
</evidence>
<keyword evidence="4" id="KW-1185">Reference proteome</keyword>
<evidence type="ECO:0000259" key="2">
    <source>
        <dbReference type="Pfam" id="PF03781"/>
    </source>
</evidence>
<dbReference type="Proteomes" id="UP000655044">
    <property type="component" value="Unassembled WGS sequence"/>
</dbReference>
<gene>
    <name evidence="3" type="ORF">Pro02_70990</name>
</gene>
<evidence type="ECO:0000313" key="4">
    <source>
        <dbReference type="Proteomes" id="UP000655044"/>
    </source>
</evidence>